<dbReference type="AlphaFoldDB" id="A0A382N4M2"/>
<protein>
    <submittedName>
        <fullName evidence="1">Uncharacterized protein</fullName>
    </submittedName>
</protein>
<sequence length="87" mass="9840">MATTQGTAIVWGRSVSDMSAFTAAVASGYTFTGEDWAEEKDKVELKDKSGEIKTIYHYNTRKTPGFWPGRFFVARSKLERHDHIPRA</sequence>
<reference evidence="1" key="1">
    <citation type="submission" date="2018-05" db="EMBL/GenBank/DDBJ databases">
        <authorList>
            <person name="Lanie J.A."/>
            <person name="Ng W.-L."/>
            <person name="Kazmierczak K.M."/>
            <person name="Andrzejewski T.M."/>
            <person name="Davidsen T.M."/>
            <person name="Wayne K.J."/>
            <person name="Tettelin H."/>
            <person name="Glass J.I."/>
            <person name="Rusch D."/>
            <person name="Podicherti R."/>
            <person name="Tsui H.-C.T."/>
            <person name="Winkler M.E."/>
        </authorList>
    </citation>
    <scope>NUCLEOTIDE SEQUENCE</scope>
</reference>
<proteinExistence type="predicted"/>
<dbReference type="EMBL" id="UINC01097079">
    <property type="protein sequence ID" value="SVC54491.1"/>
    <property type="molecule type" value="Genomic_DNA"/>
</dbReference>
<gene>
    <name evidence="1" type="ORF">METZ01_LOCUS307345</name>
</gene>
<organism evidence="1">
    <name type="scientific">marine metagenome</name>
    <dbReference type="NCBI Taxonomy" id="408172"/>
    <lineage>
        <taxon>unclassified sequences</taxon>
        <taxon>metagenomes</taxon>
        <taxon>ecological metagenomes</taxon>
    </lineage>
</organism>
<name>A0A382N4M2_9ZZZZ</name>
<accession>A0A382N4M2</accession>
<evidence type="ECO:0000313" key="1">
    <source>
        <dbReference type="EMBL" id="SVC54491.1"/>
    </source>
</evidence>